<reference evidence="2" key="1">
    <citation type="submission" date="2021-01" db="EMBL/GenBank/DDBJ databases">
        <authorList>
            <person name="Kaushik A."/>
        </authorList>
    </citation>
    <scope>NUCLEOTIDE SEQUENCE</scope>
    <source>
        <strain evidence="2">AG6-10EEA</strain>
    </source>
</reference>
<feature type="region of interest" description="Disordered" evidence="1">
    <location>
        <begin position="1"/>
        <end position="24"/>
    </location>
</feature>
<gene>
    <name evidence="2" type="ORF">RDB_LOCUS149903</name>
</gene>
<evidence type="ECO:0000256" key="1">
    <source>
        <dbReference type="SAM" id="MobiDB-lite"/>
    </source>
</evidence>
<name>A0A8H3DG19_9AGAM</name>
<proteinExistence type="predicted"/>
<dbReference type="Proteomes" id="UP000663853">
    <property type="component" value="Unassembled WGS sequence"/>
</dbReference>
<evidence type="ECO:0000313" key="2">
    <source>
        <dbReference type="EMBL" id="CAE6521665.1"/>
    </source>
</evidence>
<evidence type="ECO:0000313" key="3">
    <source>
        <dbReference type="Proteomes" id="UP000663853"/>
    </source>
</evidence>
<organism evidence="2 3">
    <name type="scientific">Rhizoctonia solani</name>
    <dbReference type="NCBI Taxonomy" id="456999"/>
    <lineage>
        <taxon>Eukaryota</taxon>
        <taxon>Fungi</taxon>
        <taxon>Dikarya</taxon>
        <taxon>Basidiomycota</taxon>
        <taxon>Agaricomycotina</taxon>
        <taxon>Agaricomycetes</taxon>
        <taxon>Cantharellales</taxon>
        <taxon>Ceratobasidiaceae</taxon>
        <taxon>Rhizoctonia</taxon>
    </lineage>
</organism>
<protein>
    <submittedName>
        <fullName evidence="2">Uncharacterized protein</fullName>
    </submittedName>
</protein>
<sequence length="790" mass="86995">MMMFDFANPPLDGTQTESESEDEVLHNIQRASSGTPDRDLDVCPSPEPQRVEHSLNEMCLASIKFLENLSDEGAYDPRAHAHIAEAVDYILAFTDALLSWERAPCDSFTIITELLGPSFLSRLFSLRNIFRRLAAIEVASSQANMTVICWADELVVKLCACILHLATNGRMQDVHKISGIQSIKAMQDNEARRSATLLPAHFKGLADLLSSKIAPPATARMALTILYGTNVLREQYQDSSLEEICNASELASSVSKHIARYAATDTSPATIYPSVLAEYAMAASLYSHYSSKANNSPGAPFVPHYEHTLVNLIDSILDHCSSGFTSGNSCPGPLVMLVNDLGIMRWFWERWGDGSTSAAAAALQLTRLWVQHHGDHGDKYHRSQFDVLWAAAPCSFQALLHIIDAPIVASSSSLEETIMLERVCSAYILLTRRIPPDDLRYGGILAEACKKICPYILIPDNNEHTENLKELIIEFLVIVGPGVLRTAYGSAAAVEFRWNNRAIIEQVLQTIAGMITDVSEDGADGRVGWTEQQTLRMKHLLDVLVIFLHAKTCAASAVIASTTFMSTLIPWASRQPDKRAVTDTTQRNTLRGSILMVLGVAFTHFRTCCSVLTKRLPEFDLDAFVNTILDSDELTLLEISALARYIVTTEEDRILDDPVAVLEMWSRIQDTLLSVLQRRFLGDEEALSVAVSGTLCISLLSILRSTGKQTRAVILASPWTQTLRDELRRALDATTLDGYTLGLCRQLKSSGAAVIQMIDQSPEPLPVEDSVHLVCASVGGQLRIVPMFVC</sequence>
<accession>A0A8H3DG19</accession>
<dbReference type="AlphaFoldDB" id="A0A8H3DG19"/>
<comment type="caution">
    <text evidence="2">The sequence shown here is derived from an EMBL/GenBank/DDBJ whole genome shotgun (WGS) entry which is preliminary data.</text>
</comment>
<dbReference type="EMBL" id="CAJMXA010003887">
    <property type="protein sequence ID" value="CAE6521665.1"/>
    <property type="molecule type" value="Genomic_DNA"/>
</dbReference>